<keyword evidence="3" id="KW-1185">Reference proteome</keyword>
<feature type="domain" description="NAD(P)-binding" evidence="1">
    <location>
        <begin position="17"/>
        <end position="319"/>
    </location>
</feature>
<evidence type="ECO:0000313" key="3">
    <source>
        <dbReference type="Proteomes" id="UP000316298"/>
    </source>
</evidence>
<dbReference type="CDD" id="cd05257">
    <property type="entry name" value="Arna_like_SDR_e"/>
    <property type="match status" value="1"/>
</dbReference>
<proteinExistence type="predicted"/>
<protein>
    <submittedName>
        <fullName evidence="2">UDP-glucose 4-epimerase</fullName>
    </submittedName>
</protein>
<accession>A0A542ERQ7</accession>
<dbReference type="GO" id="GO:0016831">
    <property type="term" value="F:carboxy-lyase activity"/>
    <property type="evidence" value="ECO:0007669"/>
    <property type="project" value="InterPro"/>
</dbReference>
<organism evidence="2 3">
    <name type="scientific">Kribbella jejuensis</name>
    <dbReference type="NCBI Taxonomy" id="236068"/>
    <lineage>
        <taxon>Bacteria</taxon>
        <taxon>Bacillati</taxon>
        <taxon>Actinomycetota</taxon>
        <taxon>Actinomycetes</taxon>
        <taxon>Propionibacteriales</taxon>
        <taxon>Kribbellaceae</taxon>
        <taxon>Kribbella</taxon>
    </lineage>
</organism>
<dbReference type="Gene3D" id="3.40.50.720">
    <property type="entry name" value="NAD(P)-binding Rossmann-like Domain"/>
    <property type="match status" value="1"/>
</dbReference>
<dbReference type="InterPro" id="IPR036291">
    <property type="entry name" value="NAD(P)-bd_dom_sf"/>
</dbReference>
<comment type="caution">
    <text evidence="2">The sequence shown here is derived from an EMBL/GenBank/DDBJ whole genome shotgun (WGS) entry which is preliminary data.</text>
</comment>
<name>A0A542ERQ7_9ACTN</name>
<dbReference type="EMBL" id="VFMM01000001">
    <property type="protein sequence ID" value="TQJ18020.1"/>
    <property type="molecule type" value="Genomic_DNA"/>
</dbReference>
<dbReference type="PROSITE" id="PS00061">
    <property type="entry name" value="ADH_SHORT"/>
    <property type="match status" value="1"/>
</dbReference>
<dbReference type="AlphaFoldDB" id="A0A542ERQ7"/>
<reference evidence="2 3" key="1">
    <citation type="submission" date="2019-06" db="EMBL/GenBank/DDBJ databases">
        <title>Sequencing the genomes of 1000 actinobacteria strains.</title>
        <authorList>
            <person name="Klenk H.-P."/>
        </authorList>
    </citation>
    <scope>NUCLEOTIDE SEQUENCE [LARGE SCALE GENOMIC DNA]</scope>
    <source>
        <strain evidence="2 3">DSM 17305</strain>
    </source>
</reference>
<dbReference type="SUPFAM" id="SSF51735">
    <property type="entry name" value="NAD(P)-binding Rossmann-fold domains"/>
    <property type="match status" value="1"/>
</dbReference>
<evidence type="ECO:0000259" key="1">
    <source>
        <dbReference type="Pfam" id="PF16363"/>
    </source>
</evidence>
<dbReference type="InterPro" id="IPR045869">
    <property type="entry name" value="Arna-like_SDR_e"/>
</dbReference>
<dbReference type="Pfam" id="PF16363">
    <property type="entry name" value="GDP_Man_Dehyd"/>
    <property type="match status" value="1"/>
</dbReference>
<dbReference type="Proteomes" id="UP000316298">
    <property type="component" value="Unassembled WGS sequence"/>
</dbReference>
<dbReference type="Gene3D" id="3.90.25.10">
    <property type="entry name" value="UDP-galactose 4-epimerase, domain 1"/>
    <property type="match status" value="1"/>
</dbReference>
<sequence>MVRGDGPVEGLAGKRVLVTGADGFIGSHLVERLLDEGAEVRALCVYNSNGSFGWLDDQHLRGPTTIERRLGDIRDARLIRELVSGVDIVFHLAALIAIPYSYEAPASYVETNVLGTMNVLDAARDCDDVRVVNTSTSEVYGTPESVPIDVGHRLHAQSPYAATKIAADQLCQSYACAFGLDVVTLRPFNTFGPRQSTRAVIPAILRQLLAGHDRIKLGNLAPRRDFTYVSDTVDGFIRLAVADVPTGTVVQLGTGHAVSIGELFDHCAEIVGSTATAVIDPVRMRPDASEVTVLLSDPQQADTVLGWRPKVSLTEGITRTATWLATRSDQHLRGHAIGPLAPDEKRFIG</sequence>
<dbReference type="InterPro" id="IPR016040">
    <property type="entry name" value="NAD(P)-bd_dom"/>
</dbReference>
<dbReference type="OrthoDB" id="9801785at2"/>
<evidence type="ECO:0000313" key="2">
    <source>
        <dbReference type="EMBL" id="TQJ18020.1"/>
    </source>
</evidence>
<dbReference type="PANTHER" id="PTHR43000">
    <property type="entry name" value="DTDP-D-GLUCOSE 4,6-DEHYDRATASE-RELATED"/>
    <property type="match status" value="1"/>
</dbReference>
<gene>
    <name evidence="2" type="ORF">FB475_2151</name>
</gene>
<dbReference type="InterPro" id="IPR020904">
    <property type="entry name" value="Sc_DH/Rdtase_CS"/>
</dbReference>